<dbReference type="AlphaFoldDB" id="A0A1F5JW15"/>
<proteinExistence type="predicted"/>
<dbReference type="InterPro" id="IPR041208">
    <property type="entry name" value="Cap15"/>
</dbReference>
<dbReference type="STRING" id="1797768.A3C59_04330"/>
<protein>
    <recommendedName>
        <fullName evidence="2">CD-NTase-associated protein 15 domain-containing protein</fullName>
    </recommendedName>
</protein>
<feature type="transmembrane region" description="Helical" evidence="1">
    <location>
        <begin position="44"/>
        <end position="62"/>
    </location>
</feature>
<name>A0A1F5JW15_9BACT</name>
<keyword evidence="1" id="KW-1133">Transmembrane helix</keyword>
<keyword evidence="1" id="KW-0812">Transmembrane</keyword>
<gene>
    <name evidence="3" type="ORF">A3C59_04330</name>
</gene>
<evidence type="ECO:0000259" key="2">
    <source>
        <dbReference type="Pfam" id="PF18153"/>
    </source>
</evidence>
<dbReference type="Proteomes" id="UP000176902">
    <property type="component" value="Unassembled WGS sequence"/>
</dbReference>
<feature type="transmembrane region" description="Helical" evidence="1">
    <location>
        <begin position="12"/>
        <end position="32"/>
    </location>
</feature>
<accession>A0A1F5JW15</accession>
<evidence type="ECO:0000313" key="3">
    <source>
        <dbReference type="EMBL" id="OGE32822.1"/>
    </source>
</evidence>
<comment type="caution">
    <text evidence="3">The sequence shown here is derived from an EMBL/GenBank/DDBJ whole genome shotgun (WGS) entry which is preliminary data.</text>
</comment>
<sequence length="223" mass="25959">MKNIKEELSMWFNIVPFITVWYFVCYFYNIPFGTKEALWKLPDVVFILVILKVLFSNWIWRFSILQGWLIKYPDLQGTWEGSLQTNWRNPETSEIPGPIPMILVIKQTFNSINCVMHTQESTSYSNASMLNEDDDSGIQRLSYNYTNTPDTTIRGRSAIHYGAATLRIVKERNKYTLQGEYWTSRSTAGSISLKFRTRELLGAFPEDLIPKKKSETKVTKKSK</sequence>
<evidence type="ECO:0000256" key="1">
    <source>
        <dbReference type="SAM" id="Phobius"/>
    </source>
</evidence>
<dbReference type="EMBL" id="MFCV01000020">
    <property type="protein sequence ID" value="OGE32822.1"/>
    <property type="molecule type" value="Genomic_DNA"/>
</dbReference>
<dbReference type="Pfam" id="PF18153">
    <property type="entry name" value="Cap15_CD_rec"/>
    <property type="match status" value="1"/>
</dbReference>
<feature type="domain" description="CD-NTase-associated protein 15" evidence="2">
    <location>
        <begin position="71"/>
        <end position="194"/>
    </location>
</feature>
<evidence type="ECO:0000313" key="4">
    <source>
        <dbReference type="Proteomes" id="UP000176902"/>
    </source>
</evidence>
<keyword evidence="1" id="KW-0472">Membrane</keyword>
<organism evidence="3 4">
    <name type="scientific">Candidatus Daviesbacteria bacterium RIFCSPHIGHO2_02_FULL_36_13</name>
    <dbReference type="NCBI Taxonomy" id="1797768"/>
    <lineage>
        <taxon>Bacteria</taxon>
        <taxon>Candidatus Daviesiibacteriota</taxon>
    </lineage>
</organism>
<reference evidence="3 4" key="1">
    <citation type="journal article" date="2016" name="Nat. Commun.">
        <title>Thousands of microbial genomes shed light on interconnected biogeochemical processes in an aquifer system.</title>
        <authorList>
            <person name="Anantharaman K."/>
            <person name="Brown C.T."/>
            <person name="Hug L.A."/>
            <person name="Sharon I."/>
            <person name="Castelle C.J."/>
            <person name="Probst A.J."/>
            <person name="Thomas B.C."/>
            <person name="Singh A."/>
            <person name="Wilkins M.J."/>
            <person name="Karaoz U."/>
            <person name="Brodie E.L."/>
            <person name="Williams K.H."/>
            <person name="Hubbard S.S."/>
            <person name="Banfield J.F."/>
        </authorList>
    </citation>
    <scope>NUCLEOTIDE SEQUENCE [LARGE SCALE GENOMIC DNA]</scope>
</reference>